<evidence type="ECO:0000259" key="2">
    <source>
        <dbReference type="Pfam" id="PF12146"/>
    </source>
</evidence>
<proteinExistence type="predicted"/>
<comment type="caution">
    <text evidence="3">The sequence shown here is derived from an EMBL/GenBank/DDBJ whole genome shotgun (WGS) entry which is preliminary data.</text>
</comment>
<keyword evidence="1 3" id="KW-0378">Hydrolase</keyword>
<dbReference type="PANTHER" id="PTHR22946:SF9">
    <property type="entry name" value="POLYKETIDE TRANSFERASE AF380"/>
    <property type="match status" value="1"/>
</dbReference>
<accession>A0ABU5WY85</accession>
<keyword evidence="4" id="KW-1185">Reference proteome</keyword>
<sequence>MRYNIGSKSILAHLGGHMAGRKNVEFVAGGRGEHCRGWLYEPRGTGPFPVIVMAHGLGGIKEMRLDAYAQRFCAEGYACLVFDYRHFGASDGSPRQLLDIDRQLEDWSGAIAFARGNRNLRPDQVVLWGTSFGGGHVILSAARDRTLAAAIAQCPFTDGVASLFALNWRSALKVTALALCDVLLSLVGRAPVMVPTAGTPGSAALMTAPDALDGYLALVPDGTAFRNHVAARFGLNIVRYRPGRKAADISCPILFCVCEADSVAPAGPTKRYARRAPKGEVHAYQAGHFDIYVGKDFEQVVADQLAFLHRHVPAKQGDAHVDL</sequence>
<feature type="domain" description="Serine aminopeptidase S33" evidence="2">
    <location>
        <begin position="49"/>
        <end position="285"/>
    </location>
</feature>
<dbReference type="GO" id="GO:0016787">
    <property type="term" value="F:hydrolase activity"/>
    <property type="evidence" value="ECO:0007669"/>
    <property type="project" value="UniProtKB-KW"/>
</dbReference>
<organism evidence="3 4">
    <name type="scientific">Burkholderia anthinoferrum</name>
    <dbReference type="NCBI Taxonomy" id="3090833"/>
    <lineage>
        <taxon>Bacteria</taxon>
        <taxon>Pseudomonadati</taxon>
        <taxon>Pseudomonadota</taxon>
        <taxon>Betaproteobacteria</taxon>
        <taxon>Burkholderiales</taxon>
        <taxon>Burkholderiaceae</taxon>
        <taxon>Burkholderia</taxon>
    </lineage>
</organism>
<dbReference type="RefSeq" id="WP_224023806.1">
    <property type="nucleotide sequence ID" value="NZ_JAWRKY010000023.1"/>
</dbReference>
<evidence type="ECO:0000313" key="3">
    <source>
        <dbReference type="EMBL" id="MEB2583740.1"/>
    </source>
</evidence>
<evidence type="ECO:0000313" key="4">
    <source>
        <dbReference type="Proteomes" id="UP001304467"/>
    </source>
</evidence>
<dbReference type="InterPro" id="IPR050261">
    <property type="entry name" value="FrsA_esterase"/>
</dbReference>
<gene>
    <name evidence="3" type="ORF">SB593_32870</name>
</gene>
<dbReference type="InterPro" id="IPR029058">
    <property type="entry name" value="AB_hydrolase_fold"/>
</dbReference>
<evidence type="ECO:0000256" key="1">
    <source>
        <dbReference type="ARBA" id="ARBA00022801"/>
    </source>
</evidence>
<dbReference type="Proteomes" id="UP001304467">
    <property type="component" value="Unassembled WGS sequence"/>
</dbReference>
<reference evidence="3 4" key="1">
    <citation type="journal article" date="2023" name="Front. Microbiol.">
        <title>Genomic analyses of Burkholderia respiratory isolates indicates two evolutionarily distinct B. anthina clades.</title>
        <authorList>
            <person name="Pham A."/>
            <person name="Volmer J.G."/>
            <person name="Chambers D.C."/>
            <person name="Smith D.J."/>
            <person name="Reid D.W."/>
            <person name="Burr L."/>
            <person name="Wells T.J."/>
        </authorList>
    </citation>
    <scope>NUCLEOTIDE SEQUENCE [LARGE SCALE GENOMIC DNA]</scope>
    <source>
        <strain evidence="3 4">BCCIQ07A</strain>
    </source>
</reference>
<dbReference type="Pfam" id="PF12146">
    <property type="entry name" value="Hydrolase_4"/>
    <property type="match status" value="1"/>
</dbReference>
<dbReference type="InterPro" id="IPR022742">
    <property type="entry name" value="Hydrolase_4"/>
</dbReference>
<dbReference type="SUPFAM" id="SSF53474">
    <property type="entry name" value="alpha/beta-Hydrolases"/>
    <property type="match status" value="1"/>
</dbReference>
<dbReference type="PANTHER" id="PTHR22946">
    <property type="entry name" value="DIENELACTONE HYDROLASE DOMAIN-CONTAINING PROTEIN-RELATED"/>
    <property type="match status" value="1"/>
</dbReference>
<protein>
    <submittedName>
        <fullName evidence="3">Alpha/beta fold hydrolase</fullName>
    </submittedName>
</protein>
<dbReference type="GeneID" id="300969633"/>
<dbReference type="Gene3D" id="3.40.50.1820">
    <property type="entry name" value="alpha/beta hydrolase"/>
    <property type="match status" value="1"/>
</dbReference>
<dbReference type="EMBL" id="JAWRLE010000085">
    <property type="protein sequence ID" value="MEB2583740.1"/>
    <property type="molecule type" value="Genomic_DNA"/>
</dbReference>
<name>A0ABU5WY85_9BURK</name>